<name>A0A7R9QHW4_9ACAR</name>
<dbReference type="GO" id="GO:0004252">
    <property type="term" value="F:serine-type endopeptidase activity"/>
    <property type="evidence" value="ECO:0007669"/>
    <property type="project" value="InterPro"/>
</dbReference>
<dbReference type="InterPro" id="IPR001254">
    <property type="entry name" value="Trypsin_dom"/>
</dbReference>
<dbReference type="OrthoDB" id="6628837at2759"/>
<dbReference type="PANTHER" id="PTHR24252">
    <property type="entry name" value="ACROSIN-RELATED"/>
    <property type="match status" value="1"/>
</dbReference>
<dbReference type="InterPro" id="IPR009003">
    <property type="entry name" value="Peptidase_S1_PA"/>
</dbReference>
<evidence type="ECO:0000259" key="2">
    <source>
        <dbReference type="Pfam" id="PF00089"/>
    </source>
</evidence>
<feature type="non-terminal residue" evidence="3">
    <location>
        <position position="1"/>
    </location>
</feature>
<protein>
    <recommendedName>
        <fullName evidence="2">Peptidase S1 domain-containing protein</fullName>
    </recommendedName>
</protein>
<feature type="domain" description="Peptidase S1" evidence="2">
    <location>
        <begin position="35"/>
        <end position="82"/>
    </location>
</feature>
<keyword evidence="4" id="KW-1185">Reference proteome</keyword>
<dbReference type="InterPro" id="IPR043504">
    <property type="entry name" value="Peptidase_S1_PA_chymotrypsin"/>
</dbReference>
<dbReference type="GO" id="GO:0006508">
    <property type="term" value="P:proteolysis"/>
    <property type="evidence" value="ECO:0007669"/>
    <property type="project" value="InterPro"/>
</dbReference>
<dbReference type="EMBL" id="CAJPIZ010032455">
    <property type="protein sequence ID" value="CAG2120276.1"/>
    <property type="molecule type" value="Genomic_DNA"/>
</dbReference>
<accession>A0A7R9QHW4</accession>
<dbReference type="SUPFAM" id="SSF50494">
    <property type="entry name" value="Trypsin-like serine proteases"/>
    <property type="match status" value="1"/>
</dbReference>
<dbReference type="AlphaFoldDB" id="A0A7R9QHW4"/>
<gene>
    <name evidence="3" type="ORF">OSB1V03_LOCUS20223</name>
</gene>
<dbReference type="Pfam" id="PF00089">
    <property type="entry name" value="Trypsin"/>
    <property type="match status" value="1"/>
</dbReference>
<dbReference type="Proteomes" id="UP000759131">
    <property type="component" value="Unassembled WGS sequence"/>
</dbReference>
<proteinExistence type="predicted"/>
<reference evidence="3" key="1">
    <citation type="submission" date="2020-11" db="EMBL/GenBank/DDBJ databases">
        <authorList>
            <person name="Tran Van P."/>
        </authorList>
    </citation>
    <scope>NUCLEOTIDE SEQUENCE</scope>
</reference>
<dbReference type="PANTHER" id="PTHR24252:SF7">
    <property type="entry name" value="HYALIN"/>
    <property type="match status" value="1"/>
</dbReference>
<evidence type="ECO:0000256" key="1">
    <source>
        <dbReference type="ARBA" id="ARBA00023157"/>
    </source>
</evidence>
<evidence type="ECO:0000313" key="3">
    <source>
        <dbReference type="EMBL" id="CAD7644818.1"/>
    </source>
</evidence>
<evidence type="ECO:0000313" key="4">
    <source>
        <dbReference type="Proteomes" id="UP000759131"/>
    </source>
</evidence>
<dbReference type="Gene3D" id="2.40.10.10">
    <property type="entry name" value="Trypsin-like serine proteases"/>
    <property type="match status" value="1"/>
</dbReference>
<sequence>QGTVSPPHIEIGNYPLLNSPTCGLRKVNGETQSRIVAGDMATVGEFPWMASIQYVGNNGSQPQAFVCGGALIADQWVITTKHEIVRRLLTPTNLLCIWEPFISMEALKR</sequence>
<organism evidence="3">
    <name type="scientific">Medioppia subpectinata</name>
    <dbReference type="NCBI Taxonomy" id="1979941"/>
    <lineage>
        <taxon>Eukaryota</taxon>
        <taxon>Metazoa</taxon>
        <taxon>Ecdysozoa</taxon>
        <taxon>Arthropoda</taxon>
        <taxon>Chelicerata</taxon>
        <taxon>Arachnida</taxon>
        <taxon>Acari</taxon>
        <taxon>Acariformes</taxon>
        <taxon>Sarcoptiformes</taxon>
        <taxon>Oribatida</taxon>
        <taxon>Brachypylina</taxon>
        <taxon>Oppioidea</taxon>
        <taxon>Oppiidae</taxon>
        <taxon>Medioppia</taxon>
    </lineage>
</organism>
<dbReference type="EMBL" id="OC887030">
    <property type="protein sequence ID" value="CAD7644818.1"/>
    <property type="molecule type" value="Genomic_DNA"/>
</dbReference>
<keyword evidence="1" id="KW-1015">Disulfide bond</keyword>